<name>A0AAV2EVD2_9ROSI</name>
<reference evidence="3 4" key="1">
    <citation type="submission" date="2024-04" db="EMBL/GenBank/DDBJ databases">
        <authorList>
            <person name="Fracassetti M."/>
        </authorList>
    </citation>
    <scope>NUCLEOTIDE SEQUENCE [LARGE SCALE GENOMIC DNA]</scope>
</reference>
<organism evidence="3 4">
    <name type="scientific">Linum trigynum</name>
    <dbReference type="NCBI Taxonomy" id="586398"/>
    <lineage>
        <taxon>Eukaryota</taxon>
        <taxon>Viridiplantae</taxon>
        <taxon>Streptophyta</taxon>
        <taxon>Embryophyta</taxon>
        <taxon>Tracheophyta</taxon>
        <taxon>Spermatophyta</taxon>
        <taxon>Magnoliopsida</taxon>
        <taxon>eudicotyledons</taxon>
        <taxon>Gunneridae</taxon>
        <taxon>Pentapetalae</taxon>
        <taxon>rosids</taxon>
        <taxon>fabids</taxon>
        <taxon>Malpighiales</taxon>
        <taxon>Linaceae</taxon>
        <taxon>Linum</taxon>
    </lineage>
</organism>
<evidence type="ECO:0000313" key="4">
    <source>
        <dbReference type="Proteomes" id="UP001497516"/>
    </source>
</evidence>
<feature type="region of interest" description="Disordered" evidence="1">
    <location>
        <begin position="68"/>
        <end position="93"/>
    </location>
</feature>
<evidence type="ECO:0000256" key="1">
    <source>
        <dbReference type="SAM" id="MobiDB-lite"/>
    </source>
</evidence>
<dbReference type="EMBL" id="OZ034818">
    <property type="protein sequence ID" value="CAL1389925.1"/>
    <property type="molecule type" value="Genomic_DNA"/>
</dbReference>
<accession>A0AAV2EVD2</accession>
<dbReference type="AlphaFoldDB" id="A0AAV2EVD2"/>
<dbReference type="InterPro" id="IPR057670">
    <property type="entry name" value="SH3_retrovirus"/>
</dbReference>
<evidence type="ECO:0000313" key="3">
    <source>
        <dbReference type="EMBL" id="CAL1389925.1"/>
    </source>
</evidence>
<evidence type="ECO:0000259" key="2">
    <source>
        <dbReference type="Pfam" id="PF25597"/>
    </source>
</evidence>
<proteinExistence type="predicted"/>
<dbReference type="Proteomes" id="UP001497516">
    <property type="component" value="Chromosome 5"/>
</dbReference>
<dbReference type="Pfam" id="PF25597">
    <property type="entry name" value="SH3_retrovirus"/>
    <property type="match status" value="1"/>
</dbReference>
<feature type="compositionally biased region" description="Low complexity" evidence="1">
    <location>
        <begin position="79"/>
        <end position="93"/>
    </location>
</feature>
<keyword evidence="4" id="KW-1185">Reference proteome</keyword>
<protein>
    <recommendedName>
        <fullName evidence="2">Retroviral polymerase SH3-like domain-containing protein</fullName>
    </recommendedName>
</protein>
<sequence>MCFHGCAATQKAYRVYELSTRKVFATRDVTFHEDIFPFQHGHDDAFHWVPRFVFETRYEDDDGFLDPMLPSPDLLTDTESSSLEASAPSPSSS</sequence>
<gene>
    <name evidence="3" type="ORF">LTRI10_LOCUS30744</name>
</gene>
<feature type="domain" description="Retroviral polymerase SH3-like" evidence="2">
    <location>
        <begin position="3"/>
        <end position="41"/>
    </location>
</feature>